<dbReference type="HOGENOM" id="CLU_3416289_0_0_1"/>
<protein>
    <submittedName>
        <fullName evidence="1">Uncharacterized protein</fullName>
    </submittedName>
</protein>
<accession>H2XKM6</accession>
<reference evidence="1" key="4">
    <citation type="submission" date="2025-09" db="UniProtKB">
        <authorList>
            <consortium name="Ensembl"/>
        </authorList>
    </citation>
    <scope>IDENTIFICATION</scope>
</reference>
<keyword evidence="2" id="KW-1185">Reference proteome</keyword>
<dbReference type="AlphaFoldDB" id="H2XKM6"/>
<evidence type="ECO:0000313" key="1">
    <source>
        <dbReference type="Ensembl" id="ENSCINP00000030208.1"/>
    </source>
</evidence>
<name>H2XKM6_CIOIN</name>
<evidence type="ECO:0000313" key="2">
    <source>
        <dbReference type="Proteomes" id="UP000008144"/>
    </source>
</evidence>
<organism evidence="1 2">
    <name type="scientific">Ciona intestinalis</name>
    <name type="common">Transparent sea squirt</name>
    <name type="synonym">Ascidia intestinalis</name>
    <dbReference type="NCBI Taxonomy" id="7719"/>
    <lineage>
        <taxon>Eukaryota</taxon>
        <taxon>Metazoa</taxon>
        <taxon>Chordata</taxon>
        <taxon>Tunicata</taxon>
        <taxon>Ascidiacea</taxon>
        <taxon>Phlebobranchia</taxon>
        <taxon>Cionidae</taxon>
        <taxon>Ciona</taxon>
    </lineage>
</organism>
<reference evidence="1" key="2">
    <citation type="journal article" date="2008" name="Genome Biol.">
        <title>Improved genome assembly and evidence-based global gene model set for the chordate Ciona intestinalis: new insight into intron and operon populations.</title>
        <authorList>
            <person name="Satou Y."/>
            <person name="Mineta K."/>
            <person name="Ogasawara M."/>
            <person name="Sasakura Y."/>
            <person name="Shoguchi E."/>
            <person name="Ueno K."/>
            <person name="Yamada L."/>
            <person name="Matsumoto J."/>
            <person name="Wasserscheid J."/>
            <person name="Dewar K."/>
            <person name="Wiley G.B."/>
            <person name="Macmil S.L."/>
            <person name="Roe B.A."/>
            <person name="Zeller R.W."/>
            <person name="Hastings K.E."/>
            <person name="Lemaire P."/>
            <person name="Lindquist E."/>
            <person name="Endo T."/>
            <person name="Hotta K."/>
            <person name="Inaba K."/>
        </authorList>
    </citation>
    <scope>NUCLEOTIDE SEQUENCE [LARGE SCALE GENOMIC DNA]</scope>
    <source>
        <strain evidence="1">wild type</strain>
    </source>
</reference>
<sequence length="27" mass="3185">RSVIKVLVKEETFCTTLQQQASLRRHI</sequence>
<reference evidence="1" key="3">
    <citation type="submission" date="2025-08" db="UniProtKB">
        <authorList>
            <consortium name="Ensembl"/>
        </authorList>
    </citation>
    <scope>IDENTIFICATION</scope>
</reference>
<proteinExistence type="predicted"/>
<dbReference type="InParanoid" id="H2XKM6"/>
<dbReference type="Ensembl" id="ENSCINT00000034694.1">
    <property type="protein sequence ID" value="ENSCINP00000030208.1"/>
    <property type="gene ID" value="ENSCING00000024521.1"/>
</dbReference>
<dbReference type="Proteomes" id="UP000008144">
    <property type="component" value="Chromosome 10"/>
</dbReference>
<dbReference type="EMBL" id="EAAA01000458">
    <property type="status" value="NOT_ANNOTATED_CDS"/>
    <property type="molecule type" value="Genomic_DNA"/>
</dbReference>
<reference evidence="2" key="1">
    <citation type="journal article" date="2002" name="Science">
        <title>The draft genome of Ciona intestinalis: insights into chordate and vertebrate origins.</title>
        <authorList>
            <person name="Dehal P."/>
            <person name="Satou Y."/>
            <person name="Campbell R.K."/>
            <person name="Chapman J."/>
            <person name="Degnan B."/>
            <person name="De Tomaso A."/>
            <person name="Davidson B."/>
            <person name="Di Gregorio A."/>
            <person name="Gelpke M."/>
            <person name="Goodstein D.M."/>
            <person name="Harafuji N."/>
            <person name="Hastings K.E."/>
            <person name="Ho I."/>
            <person name="Hotta K."/>
            <person name="Huang W."/>
            <person name="Kawashima T."/>
            <person name="Lemaire P."/>
            <person name="Martinez D."/>
            <person name="Meinertzhagen I.A."/>
            <person name="Necula S."/>
            <person name="Nonaka M."/>
            <person name="Putnam N."/>
            <person name="Rash S."/>
            <person name="Saiga H."/>
            <person name="Satake M."/>
            <person name="Terry A."/>
            <person name="Yamada L."/>
            <person name="Wang H.G."/>
            <person name="Awazu S."/>
            <person name="Azumi K."/>
            <person name="Boore J."/>
            <person name="Branno M."/>
            <person name="Chin-Bow S."/>
            <person name="DeSantis R."/>
            <person name="Doyle S."/>
            <person name="Francino P."/>
            <person name="Keys D.N."/>
            <person name="Haga S."/>
            <person name="Hayashi H."/>
            <person name="Hino K."/>
            <person name="Imai K.S."/>
            <person name="Inaba K."/>
            <person name="Kano S."/>
            <person name="Kobayashi K."/>
            <person name="Kobayashi M."/>
            <person name="Lee B.I."/>
            <person name="Makabe K.W."/>
            <person name="Manohar C."/>
            <person name="Matassi G."/>
            <person name="Medina M."/>
            <person name="Mochizuki Y."/>
            <person name="Mount S."/>
            <person name="Morishita T."/>
            <person name="Miura S."/>
            <person name="Nakayama A."/>
            <person name="Nishizaka S."/>
            <person name="Nomoto H."/>
            <person name="Ohta F."/>
            <person name="Oishi K."/>
            <person name="Rigoutsos I."/>
            <person name="Sano M."/>
            <person name="Sasaki A."/>
            <person name="Sasakura Y."/>
            <person name="Shoguchi E."/>
            <person name="Shin-i T."/>
            <person name="Spagnuolo A."/>
            <person name="Stainier D."/>
            <person name="Suzuki M.M."/>
            <person name="Tassy O."/>
            <person name="Takatori N."/>
            <person name="Tokuoka M."/>
            <person name="Yagi K."/>
            <person name="Yoshizaki F."/>
            <person name="Wada S."/>
            <person name="Zhang C."/>
            <person name="Hyatt P.D."/>
            <person name="Larimer F."/>
            <person name="Detter C."/>
            <person name="Doggett N."/>
            <person name="Glavina T."/>
            <person name="Hawkins T."/>
            <person name="Richardson P."/>
            <person name="Lucas S."/>
            <person name="Kohara Y."/>
            <person name="Levine M."/>
            <person name="Satoh N."/>
            <person name="Rokhsar D.S."/>
        </authorList>
    </citation>
    <scope>NUCLEOTIDE SEQUENCE [LARGE SCALE GENOMIC DNA]</scope>
</reference>